<dbReference type="InterPro" id="IPR017927">
    <property type="entry name" value="FAD-bd_FR_type"/>
</dbReference>
<proteinExistence type="predicted"/>
<dbReference type="PROSITE" id="PS50902">
    <property type="entry name" value="FLAVODOXIN_LIKE"/>
    <property type="match status" value="1"/>
</dbReference>
<dbReference type="EC" id="1.6.2.4" evidence="3"/>
<dbReference type="Gene3D" id="2.40.30.10">
    <property type="entry name" value="Translation factors"/>
    <property type="match status" value="1"/>
</dbReference>
<dbReference type="InterPro" id="IPR001709">
    <property type="entry name" value="Flavoprot_Pyr_Nucl_cyt_Rdtase"/>
</dbReference>
<dbReference type="KEGG" id="drg:H9K76_10600"/>
<feature type="transmembrane region" description="Helical" evidence="4">
    <location>
        <begin position="12"/>
        <end position="31"/>
    </location>
</feature>
<dbReference type="GO" id="GO:0010181">
    <property type="term" value="F:FMN binding"/>
    <property type="evidence" value="ECO:0007669"/>
    <property type="project" value="InterPro"/>
</dbReference>
<keyword evidence="2" id="KW-0288">FMN</keyword>
<keyword evidence="1" id="KW-0285">Flavoprotein</keyword>
<dbReference type="Pfam" id="PF00258">
    <property type="entry name" value="Flavodoxin_1"/>
    <property type="match status" value="1"/>
</dbReference>
<organism evidence="7 8">
    <name type="scientific">Diaphorobacter ruginosibacter</name>
    <dbReference type="NCBI Taxonomy" id="1715720"/>
    <lineage>
        <taxon>Bacteria</taxon>
        <taxon>Pseudomonadati</taxon>
        <taxon>Pseudomonadota</taxon>
        <taxon>Betaproteobacteria</taxon>
        <taxon>Burkholderiales</taxon>
        <taxon>Comamonadaceae</taxon>
        <taxon>Diaphorobacter</taxon>
    </lineage>
</organism>
<dbReference type="AlphaFoldDB" id="A0A7G9RVF1"/>
<dbReference type="InterPro" id="IPR017938">
    <property type="entry name" value="Riboflavin_synthase-like_b-brl"/>
</dbReference>
<dbReference type="GO" id="GO:0050660">
    <property type="term" value="F:flavin adenine dinucleotide binding"/>
    <property type="evidence" value="ECO:0007669"/>
    <property type="project" value="TreeGrafter"/>
</dbReference>
<keyword evidence="4" id="KW-1133">Transmembrane helix</keyword>
<gene>
    <name evidence="7" type="ORF">H9K76_10600</name>
</gene>
<dbReference type="Pfam" id="PF00175">
    <property type="entry name" value="NAD_binding_1"/>
    <property type="match status" value="1"/>
</dbReference>
<evidence type="ECO:0000256" key="1">
    <source>
        <dbReference type="ARBA" id="ARBA00022630"/>
    </source>
</evidence>
<dbReference type="InterPro" id="IPR039261">
    <property type="entry name" value="FNR_nucleotide-bd"/>
</dbReference>
<dbReference type="EMBL" id="CP060714">
    <property type="protein sequence ID" value="QNN59576.1"/>
    <property type="molecule type" value="Genomic_DNA"/>
</dbReference>
<dbReference type="Proteomes" id="UP000515811">
    <property type="component" value="Chromosome"/>
</dbReference>
<feature type="domain" description="Flavodoxin-like" evidence="5">
    <location>
        <begin position="56"/>
        <end position="191"/>
    </location>
</feature>
<evidence type="ECO:0000259" key="6">
    <source>
        <dbReference type="PROSITE" id="PS51384"/>
    </source>
</evidence>
<dbReference type="InterPro" id="IPR008254">
    <property type="entry name" value="Flavodoxin/NO_synth"/>
</dbReference>
<dbReference type="GO" id="GO:0003958">
    <property type="term" value="F:NADPH-hemoprotein reductase activity"/>
    <property type="evidence" value="ECO:0007669"/>
    <property type="project" value="UniProtKB-EC"/>
</dbReference>
<dbReference type="SUPFAM" id="SSF63380">
    <property type="entry name" value="Riboflavin synthase domain-like"/>
    <property type="match status" value="1"/>
</dbReference>
<keyword evidence="4" id="KW-0812">Transmembrane</keyword>
<keyword evidence="8" id="KW-1185">Reference proteome</keyword>
<dbReference type="PANTHER" id="PTHR19384:SF17">
    <property type="entry name" value="NADPH--CYTOCHROME P450 REDUCTASE"/>
    <property type="match status" value="1"/>
</dbReference>
<sequence>MSLEWILSPQRIAGAATLVVGYAALCARVAWVSRRKRLDLSHGNEEAAGHSQWPAVLVCYASQTGQAEGIAREAAGMLRASGMRATLMPVDAVGADMLRSHERSLWVLSTTGEGDAPDHALPFVQALLPKSLSLPNHQSQVLALGDREYREFCAFGEQVHRWLEAQGASSELTRVDNMDRDTLRAWQARMNERKLEWLGGTDSQPPAPDEEEWLLPPATTLVRLERRTLLNPGSQGGPLYQLDWVAEPGRELPHWESGDLASLRIPADPAHPRDYSIASIPQDNVLQMLVRLSVREDGTPGMASGWLCGGIREGDSLEVSVRRHSSFRLGDSAGRPLILIGNGSGLAGLLGHVRARIARQQGDQWLIFGERSPVHDALLDQQLQDWLQSGQLARLDRAWSRDGDNPRLYVQDVVLEQADAIRAWIARGAAIFVCGSLQGMGQGVHKALRQVLGEEALHELVQSGRYRRDVY</sequence>
<dbReference type="PANTHER" id="PTHR19384">
    <property type="entry name" value="NITRIC OXIDE SYNTHASE-RELATED"/>
    <property type="match status" value="1"/>
</dbReference>
<evidence type="ECO:0000256" key="3">
    <source>
        <dbReference type="ARBA" id="ARBA00023797"/>
    </source>
</evidence>
<dbReference type="SUPFAM" id="SSF52218">
    <property type="entry name" value="Flavoproteins"/>
    <property type="match status" value="1"/>
</dbReference>
<dbReference type="PROSITE" id="PS51384">
    <property type="entry name" value="FAD_FR"/>
    <property type="match status" value="1"/>
</dbReference>
<dbReference type="GO" id="GO:0005829">
    <property type="term" value="C:cytosol"/>
    <property type="evidence" value="ECO:0007669"/>
    <property type="project" value="TreeGrafter"/>
</dbReference>
<dbReference type="SUPFAM" id="SSF52343">
    <property type="entry name" value="Ferredoxin reductase-like, C-terminal NADP-linked domain"/>
    <property type="match status" value="1"/>
</dbReference>
<dbReference type="CDD" id="cd06200">
    <property type="entry name" value="SiR_like1"/>
    <property type="match status" value="1"/>
</dbReference>
<dbReference type="InterPro" id="IPR001433">
    <property type="entry name" value="OxRdtase_FAD/NAD-bd"/>
</dbReference>
<evidence type="ECO:0000313" key="8">
    <source>
        <dbReference type="Proteomes" id="UP000515811"/>
    </source>
</evidence>
<evidence type="ECO:0000259" key="5">
    <source>
        <dbReference type="PROSITE" id="PS50902"/>
    </source>
</evidence>
<evidence type="ECO:0000313" key="7">
    <source>
        <dbReference type="EMBL" id="QNN59576.1"/>
    </source>
</evidence>
<evidence type="ECO:0000256" key="4">
    <source>
        <dbReference type="SAM" id="Phobius"/>
    </source>
</evidence>
<accession>A0A7G9RVF1</accession>
<dbReference type="InterPro" id="IPR029039">
    <property type="entry name" value="Flavoprotein-like_sf"/>
</dbReference>
<reference evidence="7 8" key="1">
    <citation type="submission" date="2020-08" db="EMBL/GenBank/DDBJ databases">
        <title>Genome sequence of Diaphorobacter ruginosibacter DSM 27467T.</title>
        <authorList>
            <person name="Hyun D.-W."/>
            <person name="Bae J.-W."/>
        </authorList>
    </citation>
    <scope>NUCLEOTIDE SEQUENCE [LARGE SCALE GENOMIC DNA]</scope>
    <source>
        <strain evidence="7 8">DSM 27467</strain>
    </source>
</reference>
<evidence type="ECO:0000256" key="2">
    <source>
        <dbReference type="ARBA" id="ARBA00022643"/>
    </source>
</evidence>
<dbReference type="Gene3D" id="3.40.50.80">
    <property type="entry name" value="Nucleotide-binding domain of ferredoxin-NADP reductase (FNR) module"/>
    <property type="match status" value="1"/>
</dbReference>
<name>A0A7G9RVF1_9BURK</name>
<feature type="domain" description="FAD-binding FR-type" evidence="6">
    <location>
        <begin position="183"/>
        <end position="330"/>
    </location>
</feature>
<keyword evidence="4" id="KW-0472">Membrane</keyword>
<dbReference type="Gene3D" id="3.40.50.360">
    <property type="match status" value="1"/>
</dbReference>
<protein>
    <recommendedName>
        <fullName evidence="3">NADPH--hemoprotein reductase</fullName>
        <ecNumber evidence="3">1.6.2.4</ecNumber>
    </recommendedName>
</protein>
<dbReference type="PRINTS" id="PR00371">
    <property type="entry name" value="FPNCR"/>
</dbReference>